<dbReference type="EMBL" id="JACEEZ010003716">
    <property type="protein sequence ID" value="KAG0727093.1"/>
    <property type="molecule type" value="Genomic_DNA"/>
</dbReference>
<dbReference type="Proteomes" id="UP000770661">
    <property type="component" value="Unassembled WGS sequence"/>
</dbReference>
<dbReference type="Pfam" id="PF20700">
    <property type="entry name" value="Mutator"/>
    <property type="match status" value="1"/>
</dbReference>
<accession>A0A8J4YI76</accession>
<name>A0A8J4YI76_CHIOP</name>
<keyword evidence="3" id="KW-1185">Reference proteome</keyword>
<reference evidence="2" key="1">
    <citation type="submission" date="2020-07" db="EMBL/GenBank/DDBJ databases">
        <title>The High-quality genome of the commercially important snow crab, Chionoecetes opilio.</title>
        <authorList>
            <person name="Jeong J.-H."/>
            <person name="Ryu S."/>
        </authorList>
    </citation>
    <scope>NUCLEOTIDE SEQUENCE</scope>
    <source>
        <strain evidence="2">MADBK_172401_WGS</strain>
        <tissue evidence="2">Digestive gland</tissue>
    </source>
</reference>
<sequence length="156" mass="17708">MEVGLGFTSYNKLISNMSMTPLYAKYQDTQRHILQKTEQKAKEVMEKTRDAVKRHYTPDQDGIYNIKVIYDGSWQKRGHTSKLAVGAVVEAHTGCVIDFETVSKFCEKCTKKENTKISKKDMEEWKKGHKQKCQKNYDGSSGGMETAAALKLFGEA</sequence>
<dbReference type="OrthoDB" id="421276at2759"/>
<proteinExistence type="predicted"/>
<evidence type="ECO:0000313" key="3">
    <source>
        <dbReference type="Proteomes" id="UP000770661"/>
    </source>
</evidence>
<evidence type="ECO:0000259" key="1">
    <source>
        <dbReference type="Pfam" id="PF20700"/>
    </source>
</evidence>
<feature type="domain" description="Mutator-like transposase" evidence="1">
    <location>
        <begin position="2"/>
        <end position="155"/>
    </location>
</feature>
<organism evidence="2 3">
    <name type="scientific">Chionoecetes opilio</name>
    <name type="common">Atlantic snow crab</name>
    <name type="synonym">Cancer opilio</name>
    <dbReference type="NCBI Taxonomy" id="41210"/>
    <lineage>
        <taxon>Eukaryota</taxon>
        <taxon>Metazoa</taxon>
        <taxon>Ecdysozoa</taxon>
        <taxon>Arthropoda</taxon>
        <taxon>Crustacea</taxon>
        <taxon>Multicrustacea</taxon>
        <taxon>Malacostraca</taxon>
        <taxon>Eumalacostraca</taxon>
        <taxon>Eucarida</taxon>
        <taxon>Decapoda</taxon>
        <taxon>Pleocyemata</taxon>
        <taxon>Brachyura</taxon>
        <taxon>Eubrachyura</taxon>
        <taxon>Majoidea</taxon>
        <taxon>Majidae</taxon>
        <taxon>Chionoecetes</taxon>
    </lineage>
</organism>
<dbReference type="InterPro" id="IPR049012">
    <property type="entry name" value="Mutator_transp_dom"/>
</dbReference>
<gene>
    <name evidence="2" type="ORF">GWK47_035360</name>
</gene>
<evidence type="ECO:0000313" key="2">
    <source>
        <dbReference type="EMBL" id="KAG0727093.1"/>
    </source>
</evidence>
<protein>
    <recommendedName>
        <fullName evidence="1">Mutator-like transposase domain-containing protein</fullName>
    </recommendedName>
</protein>
<comment type="caution">
    <text evidence="2">The sequence shown here is derived from an EMBL/GenBank/DDBJ whole genome shotgun (WGS) entry which is preliminary data.</text>
</comment>
<dbReference type="AlphaFoldDB" id="A0A8J4YI76"/>